<protein>
    <submittedName>
        <fullName evidence="1">Pseudouridine synthase deg1</fullName>
        <ecNumber evidence="1">5.4.99.45</ecNumber>
    </submittedName>
</protein>
<proteinExistence type="predicted"/>
<evidence type="ECO:0000313" key="1">
    <source>
        <dbReference type="EMBL" id="KAJ2792707.1"/>
    </source>
</evidence>
<organism evidence="1 2">
    <name type="scientific">Coemansia linderi</name>
    <dbReference type="NCBI Taxonomy" id="2663919"/>
    <lineage>
        <taxon>Eukaryota</taxon>
        <taxon>Fungi</taxon>
        <taxon>Fungi incertae sedis</taxon>
        <taxon>Zoopagomycota</taxon>
        <taxon>Kickxellomycotina</taxon>
        <taxon>Kickxellomycetes</taxon>
        <taxon>Kickxellales</taxon>
        <taxon>Kickxellaceae</taxon>
        <taxon>Coemansia</taxon>
    </lineage>
</organism>
<name>A0ACC1KQ85_9FUNG</name>
<evidence type="ECO:0000313" key="2">
    <source>
        <dbReference type="Proteomes" id="UP001140066"/>
    </source>
</evidence>
<keyword evidence="2" id="KW-1185">Reference proteome</keyword>
<reference evidence="1" key="1">
    <citation type="submission" date="2022-07" db="EMBL/GenBank/DDBJ databases">
        <title>Phylogenomic reconstructions and comparative analyses of Kickxellomycotina fungi.</title>
        <authorList>
            <person name="Reynolds N.K."/>
            <person name="Stajich J.E."/>
            <person name="Barry K."/>
            <person name="Grigoriev I.V."/>
            <person name="Crous P."/>
            <person name="Smith M.E."/>
        </authorList>
    </citation>
    <scope>NUCLEOTIDE SEQUENCE</scope>
    <source>
        <strain evidence="1">BCRC 34191</strain>
    </source>
</reference>
<comment type="caution">
    <text evidence="1">The sequence shown here is derived from an EMBL/GenBank/DDBJ whole genome shotgun (WGS) entry which is preliminary data.</text>
</comment>
<keyword evidence="1" id="KW-0413">Isomerase</keyword>
<accession>A0ACC1KQ85</accession>
<dbReference type="EC" id="5.4.99.45" evidence="1"/>
<dbReference type="Proteomes" id="UP001140066">
    <property type="component" value="Unassembled WGS sequence"/>
</dbReference>
<dbReference type="EMBL" id="JANBUK010000009">
    <property type="protein sequence ID" value="KAJ2792707.1"/>
    <property type="molecule type" value="Genomic_DNA"/>
</dbReference>
<sequence length="577" mass="65420">MFGSVLGAFTPSFAALGGKAWRIPWRLSKTRKANVRKRLREVDDVIDVLSASGIECKQLVLAQALPKEHEMSARDKYTTFSRTAKNHRKGVHKVPHFTKRPIPPTNTDIVLATTLNVDPVTPKRKRPPTRFDFANFPKRKVAFKFSYFGWAYHGLARQGNALESEEKRLIESEFPTIEGEAFRALASCKLIEDESSCDYSRCGRTDRGVSGFGQVIALYVRSAGQFITDEQAEAELAKGTDASRITRDEQNGGRAVLLPLPERELPYVNMLNKTLPPAIRILAWSPVKAEFDARFSCRSRFYRYFFSEEGLDIDAMKEAARKYLGQHDFRNFCRLDPAKQISNFERNVLDIDINPVAAQVPFVGEGQSAQGRWWQLELRGTAFLWHQVRCMMAILFHVGQGLEEPSIVDKMLDVENMDGKPEYEMACDVPLVLADCAFDATDVQWIHLRNPGNDFGNMAGLDRAISNEWGQLNTRAVIASALLQNLRSTAVPMLSETKERAEQLELAPWAQCRDNVIKSELATRSRIVLGGGEIRHVRDYQPMAKRRRADPVHLRNKVWFERKGDSKRVKTTTEPDD</sequence>
<gene>
    <name evidence="1" type="primary">DEG1</name>
    <name evidence="1" type="ORF">GGI18_000173</name>
</gene>